<dbReference type="Proteomes" id="UP001346149">
    <property type="component" value="Unassembled WGS sequence"/>
</dbReference>
<gene>
    <name evidence="1" type="ORF">SAY86_022297</name>
</gene>
<dbReference type="EMBL" id="JAXQNO010000008">
    <property type="protein sequence ID" value="KAK4791862.1"/>
    <property type="molecule type" value="Genomic_DNA"/>
</dbReference>
<dbReference type="AlphaFoldDB" id="A0AAN7LTA0"/>
<protein>
    <submittedName>
        <fullName evidence="1">Uncharacterized protein</fullName>
    </submittedName>
</protein>
<comment type="caution">
    <text evidence="1">The sequence shown here is derived from an EMBL/GenBank/DDBJ whole genome shotgun (WGS) entry which is preliminary data.</text>
</comment>
<organism evidence="1 2">
    <name type="scientific">Trapa natans</name>
    <name type="common">Water chestnut</name>
    <dbReference type="NCBI Taxonomy" id="22666"/>
    <lineage>
        <taxon>Eukaryota</taxon>
        <taxon>Viridiplantae</taxon>
        <taxon>Streptophyta</taxon>
        <taxon>Embryophyta</taxon>
        <taxon>Tracheophyta</taxon>
        <taxon>Spermatophyta</taxon>
        <taxon>Magnoliopsida</taxon>
        <taxon>eudicotyledons</taxon>
        <taxon>Gunneridae</taxon>
        <taxon>Pentapetalae</taxon>
        <taxon>rosids</taxon>
        <taxon>malvids</taxon>
        <taxon>Myrtales</taxon>
        <taxon>Lythraceae</taxon>
        <taxon>Trapa</taxon>
    </lineage>
</organism>
<reference evidence="1 2" key="1">
    <citation type="journal article" date="2023" name="Hortic Res">
        <title>Pangenome of water caltrop reveals structural variations and asymmetric subgenome divergence after allopolyploidization.</title>
        <authorList>
            <person name="Zhang X."/>
            <person name="Chen Y."/>
            <person name="Wang L."/>
            <person name="Yuan Y."/>
            <person name="Fang M."/>
            <person name="Shi L."/>
            <person name="Lu R."/>
            <person name="Comes H.P."/>
            <person name="Ma Y."/>
            <person name="Chen Y."/>
            <person name="Huang G."/>
            <person name="Zhou Y."/>
            <person name="Zheng Z."/>
            <person name="Qiu Y."/>
        </authorList>
    </citation>
    <scope>NUCLEOTIDE SEQUENCE [LARGE SCALE GENOMIC DNA]</scope>
    <source>
        <strain evidence="1">F231</strain>
    </source>
</reference>
<keyword evidence="2" id="KW-1185">Reference proteome</keyword>
<proteinExistence type="predicted"/>
<name>A0AAN7LTA0_TRANT</name>
<accession>A0AAN7LTA0</accession>
<evidence type="ECO:0000313" key="2">
    <source>
        <dbReference type="Proteomes" id="UP001346149"/>
    </source>
</evidence>
<evidence type="ECO:0000313" key="1">
    <source>
        <dbReference type="EMBL" id="KAK4791862.1"/>
    </source>
</evidence>
<sequence>MRLPFTSVYQCFSSPACYVYHCISCFMRPLRVEKVFSLGFGDFQRGREQTKTEEKTQKITIRPPIDQQHQQYQFAISPLNPPKQPLAFLLPPPFLSSPLPTRFTSQGALTNPREERGYIVAFLRPPSSPLHRTPLYRRSQIHFYRG</sequence>